<feature type="region of interest" description="Disordered" evidence="1">
    <location>
        <begin position="1"/>
        <end position="22"/>
    </location>
</feature>
<dbReference type="EMBL" id="DYWO01000049">
    <property type="protein sequence ID" value="HJF48462.1"/>
    <property type="molecule type" value="Genomic_DNA"/>
</dbReference>
<reference evidence="3" key="1">
    <citation type="journal article" date="2021" name="PeerJ">
        <title>Extensive microbial diversity within the chicken gut microbiome revealed by metagenomics and culture.</title>
        <authorList>
            <person name="Gilroy R."/>
            <person name="Ravi A."/>
            <person name="Getino M."/>
            <person name="Pursley I."/>
            <person name="Horton D.L."/>
            <person name="Alikhan N.F."/>
            <person name="Baker D."/>
            <person name="Gharbi K."/>
            <person name="Hall N."/>
            <person name="Watson M."/>
            <person name="Adriaenssens E.M."/>
            <person name="Foster-Nyarko E."/>
            <person name="Jarju S."/>
            <person name="Secka A."/>
            <person name="Antonio M."/>
            <person name="Oren A."/>
            <person name="Chaudhuri R.R."/>
            <person name="La Ragione R."/>
            <person name="Hildebrand F."/>
            <person name="Pallen M.J."/>
        </authorList>
    </citation>
    <scope>NUCLEOTIDE SEQUENCE</scope>
    <source>
        <strain evidence="3">1647</strain>
    </source>
</reference>
<feature type="domain" description="N-acetyltransferase" evidence="2">
    <location>
        <begin position="16"/>
        <end position="164"/>
    </location>
</feature>
<dbReference type="GO" id="GO:0016747">
    <property type="term" value="F:acyltransferase activity, transferring groups other than amino-acyl groups"/>
    <property type="evidence" value="ECO:0007669"/>
    <property type="project" value="InterPro"/>
</dbReference>
<name>A0A921GLC3_9MICO</name>
<protein>
    <submittedName>
        <fullName evidence="3">N-acetyltransferase</fullName>
    </submittedName>
</protein>
<gene>
    <name evidence="3" type="ORF">K8W24_01480</name>
</gene>
<dbReference type="SUPFAM" id="SSF55729">
    <property type="entry name" value="Acyl-CoA N-acyltransferases (Nat)"/>
    <property type="match status" value="1"/>
</dbReference>
<accession>A0A921GLC3</accession>
<evidence type="ECO:0000259" key="2">
    <source>
        <dbReference type="PROSITE" id="PS51186"/>
    </source>
</evidence>
<proteinExistence type="predicted"/>
<dbReference type="Proteomes" id="UP000775129">
    <property type="component" value="Unassembled WGS sequence"/>
</dbReference>
<dbReference type="AlphaFoldDB" id="A0A921GLC3"/>
<organism evidence="3 4">
    <name type="scientific">Brachybacterium paraconglomeratum</name>
    <dbReference type="NCBI Taxonomy" id="173362"/>
    <lineage>
        <taxon>Bacteria</taxon>
        <taxon>Bacillati</taxon>
        <taxon>Actinomycetota</taxon>
        <taxon>Actinomycetes</taxon>
        <taxon>Micrococcales</taxon>
        <taxon>Dermabacteraceae</taxon>
        <taxon>Brachybacterium</taxon>
    </lineage>
</organism>
<dbReference type="PROSITE" id="PS51186">
    <property type="entry name" value="GNAT"/>
    <property type="match status" value="1"/>
</dbReference>
<sequence length="182" mass="19104">MSPRDSAQAPDAPAAWRTRAERPDDAAALRDLLAAAFPTPEEADLVEALRADGEAWIEGLSWIAHADGDPRPVAQALLTRAHVSEEPVLALAPCATLPAQQRRGAGSAAIRAALAAAREQGENLVVVLGHGEYYPRFGFTPASGVGVTAPFDVPDEAFLALALDPERPTPRGQIAYPPAFGV</sequence>
<evidence type="ECO:0000313" key="3">
    <source>
        <dbReference type="EMBL" id="HJF48462.1"/>
    </source>
</evidence>
<comment type="caution">
    <text evidence="3">The sequence shown here is derived from an EMBL/GenBank/DDBJ whole genome shotgun (WGS) entry which is preliminary data.</text>
</comment>
<evidence type="ECO:0000313" key="4">
    <source>
        <dbReference type="Proteomes" id="UP000775129"/>
    </source>
</evidence>
<reference evidence="3" key="2">
    <citation type="submission" date="2021-09" db="EMBL/GenBank/DDBJ databases">
        <authorList>
            <person name="Gilroy R."/>
        </authorList>
    </citation>
    <scope>NUCLEOTIDE SEQUENCE</scope>
    <source>
        <strain evidence="3">1647</strain>
    </source>
</reference>
<dbReference type="InterPro" id="IPR016181">
    <property type="entry name" value="Acyl_CoA_acyltransferase"/>
</dbReference>
<dbReference type="InterPro" id="IPR000182">
    <property type="entry name" value="GNAT_dom"/>
</dbReference>
<evidence type="ECO:0000256" key="1">
    <source>
        <dbReference type="SAM" id="MobiDB-lite"/>
    </source>
</evidence>
<dbReference type="Pfam" id="PF00583">
    <property type="entry name" value="Acetyltransf_1"/>
    <property type="match status" value="1"/>
</dbReference>
<dbReference type="Gene3D" id="3.40.630.30">
    <property type="match status" value="1"/>
</dbReference>